<dbReference type="Proteomes" id="UP001526426">
    <property type="component" value="Unassembled WGS sequence"/>
</dbReference>
<dbReference type="Pfam" id="PF05685">
    <property type="entry name" value="Uma2"/>
    <property type="match status" value="1"/>
</dbReference>
<comment type="caution">
    <text evidence="3">The sequence shown here is derived from an EMBL/GenBank/DDBJ whole genome shotgun (WGS) entry which is preliminary data.</text>
</comment>
<name>A0ABT3L351_9CYAN</name>
<evidence type="ECO:0000259" key="2">
    <source>
        <dbReference type="Pfam" id="PF05685"/>
    </source>
</evidence>
<protein>
    <submittedName>
        <fullName evidence="3">Uma2 family endonuclease</fullName>
    </submittedName>
</protein>
<keyword evidence="1" id="KW-0175">Coiled coil</keyword>
<keyword evidence="3" id="KW-0378">Hydrolase</keyword>
<dbReference type="Gene3D" id="3.90.1570.10">
    <property type="entry name" value="tt1808, chain A"/>
    <property type="match status" value="1"/>
</dbReference>
<accession>A0ABT3L351</accession>
<evidence type="ECO:0000313" key="4">
    <source>
        <dbReference type="Proteomes" id="UP001526426"/>
    </source>
</evidence>
<feature type="coiled-coil region" evidence="1">
    <location>
        <begin position="183"/>
        <end position="222"/>
    </location>
</feature>
<organism evidence="3 4">
    <name type="scientific">Spirulina subsalsa FACHB-351</name>
    <dbReference type="NCBI Taxonomy" id="234711"/>
    <lineage>
        <taxon>Bacteria</taxon>
        <taxon>Bacillati</taxon>
        <taxon>Cyanobacteriota</taxon>
        <taxon>Cyanophyceae</taxon>
        <taxon>Spirulinales</taxon>
        <taxon>Spirulinaceae</taxon>
        <taxon>Spirulina</taxon>
    </lineage>
</organism>
<sequence>MTVSTLSQLEYPESDGQPLADNTLQFRLIVTLQGGLDALFQDNPNVFVAGDLLWYPVEGEPWTRVAPDVLVAIGRPKGDRGSYLQWREDNIPPQVVFEIASPSNTRQELEVTKHHFYQRYGVEEYYLFYPEQGELKGWLRSGAILAPIPTMDNWISPRLGIRFTVVEEQLVVYHPTGERFTSFVELVAQNQQIRQEAEQARLQAEQARLRAEQAEQAQLNAISQLLDRGMTVEQVAQVLSLPVERVANWRDRQN</sequence>
<feature type="domain" description="Putative restriction endonuclease" evidence="2">
    <location>
        <begin position="30"/>
        <end position="152"/>
    </location>
</feature>
<dbReference type="InterPro" id="IPR011335">
    <property type="entry name" value="Restrct_endonuc-II-like"/>
</dbReference>
<dbReference type="RefSeq" id="WP_265263598.1">
    <property type="nucleotide sequence ID" value="NZ_JAIHOM010000022.1"/>
</dbReference>
<proteinExistence type="predicted"/>
<dbReference type="PANTHER" id="PTHR33352">
    <property type="entry name" value="SLR1095 PROTEIN"/>
    <property type="match status" value="1"/>
</dbReference>
<evidence type="ECO:0000313" key="3">
    <source>
        <dbReference type="EMBL" id="MCW6035882.1"/>
    </source>
</evidence>
<dbReference type="PANTHER" id="PTHR33352:SF2">
    <property type="entry name" value="SLL0995 PROTEIN"/>
    <property type="match status" value="1"/>
</dbReference>
<keyword evidence="4" id="KW-1185">Reference proteome</keyword>
<keyword evidence="3" id="KW-0255">Endonuclease</keyword>
<evidence type="ECO:0000256" key="1">
    <source>
        <dbReference type="SAM" id="Coils"/>
    </source>
</evidence>
<dbReference type="EMBL" id="JAIHOM010000022">
    <property type="protein sequence ID" value="MCW6035882.1"/>
    <property type="molecule type" value="Genomic_DNA"/>
</dbReference>
<dbReference type="CDD" id="cd06260">
    <property type="entry name" value="DUF820-like"/>
    <property type="match status" value="1"/>
</dbReference>
<reference evidence="3 4" key="1">
    <citation type="submission" date="2021-08" db="EMBL/GenBank/DDBJ databases">
        <title>Draft genome sequence of Spirulina subsalsa with high tolerance to salinity and hype-accumulation of phycocyanin.</title>
        <authorList>
            <person name="Pei H."/>
            <person name="Jiang L."/>
        </authorList>
    </citation>
    <scope>NUCLEOTIDE SEQUENCE [LARGE SCALE GENOMIC DNA]</scope>
    <source>
        <strain evidence="3 4">FACHB-351</strain>
    </source>
</reference>
<keyword evidence="3" id="KW-0540">Nuclease</keyword>
<dbReference type="InterPro" id="IPR008538">
    <property type="entry name" value="Uma2"/>
</dbReference>
<gene>
    <name evidence="3" type="ORF">K4A83_06290</name>
</gene>
<dbReference type="InterPro" id="IPR012296">
    <property type="entry name" value="Nuclease_put_TT1808"/>
</dbReference>
<dbReference type="GO" id="GO:0004519">
    <property type="term" value="F:endonuclease activity"/>
    <property type="evidence" value="ECO:0007669"/>
    <property type="project" value="UniProtKB-KW"/>
</dbReference>
<dbReference type="SUPFAM" id="SSF52980">
    <property type="entry name" value="Restriction endonuclease-like"/>
    <property type="match status" value="1"/>
</dbReference>